<accession>A0A841FCI1</accession>
<feature type="domain" description="Contractile injection system tube protein N-terminal" evidence="1">
    <location>
        <begin position="25"/>
        <end position="179"/>
    </location>
</feature>
<proteinExistence type="predicted"/>
<protein>
    <recommendedName>
        <fullName evidence="1">Contractile injection system tube protein N-terminal domain-containing protein</fullName>
    </recommendedName>
</protein>
<reference evidence="2 3" key="1">
    <citation type="submission" date="2020-08" db="EMBL/GenBank/DDBJ databases">
        <title>Genomic Encyclopedia of Type Strains, Phase IV (KMG-IV): sequencing the most valuable type-strain genomes for metagenomic binning, comparative biology and taxonomic classification.</title>
        <authorList>
            <person name="Goeker M."/>
        </authorList>
    </citation>
    <scope>NUCLEOTIDE SEQUENCE [LARGE SCALE GENOMIC DNA]</scope>
    <source>
        <strain evidence="2 3">YIM 65646</strain>
    </source>
</reference>
<dbReference type="EMBL" id="JACHGT010000003">
    <property type="protein sequence ID" value="MBB6033494.1"/>
    <property type="molecule type" value="Genomic_DNA"/>
</dbReference>
<organism evidence="2 3">
    <name type="scientific">Phytomonospora endophytica</name>
    <dbReference type="NCBI Taxonomy" id="714109"/>
    <lineage>
        <taxon>Bacteria</taxon>
        <taxon>Bacillati</taxon>
        <taxon>Actinomycetota</taxon>
        <taxon>Actinomycetes</taxon>
        <taxon>Micromonosporales</taxon>
        <taxon>Micromonosporaceae</taxon>
        <taxon>Phytomonospora</taxon>
    </lineage>
</organism>
<dbReference type="RefSeq" id="WP_184786403.1">
    <property type="nucleotide sequence ID" value="NZ_BONT01000015.1"/>
</dbReference>
<evidence type="ECO:0000259" key="1">
    <source>
        <dbReference type="Pfam" id="PF19266"/>
    </source>
</evidence>
<sequence length="188" mass="20656">MANLNQRNPVRGFLVSVGLDPEILVQFQYNPEKVDDKRSISYASLNAPGMLMPVRQYSAGGDRTLSFKVLVDGLFAGPADDEIDIARDDRGGIGPELLKYRAFMYPQTENWQDAETSVDGFVSLYDDPNSVFAAPPVCAFGFGERVIDCIVTEVSITEQLFNASLDPVRAEVSVTLVEITPYNPDPSV</sequence>
<keyword evidence="3" id="KW-1185">Reference proteome</keyword>
<name>A0A841FCI1_9ACTN</name>
<evidence type="ECO:0000313" key="2">
    <source>
        <dbReference type="EMBL" id="MBB6033494.1"/>
    </source>
</evidence>
<dbReference type="AlphaFoldDB" id="A0A841FCI1"/>
<dbReference type="Proteomes" id="UP000548476">
    <property type="component" value="Unassembled WGS sequence"/>
</dbReference>
<dbReference type="InterPro" id="IPR045361">
    <property type="entry name" value="CIS_tube_prot_N"/>
</dbReference>
<gene>
    <name evidence="2" type="ORF">HNR73_001344</name>
</gene>
<evidence type="ECO:0000313" key="3">
    <source>
        <dbReference type="Proteomes" id="UP000548476"/>
    </source>
</evidence>
<dbReference type="Pfam" id="PF19266">
    <property type="entry name" value="CIS_tube"/>
    <property type="match status" value="1"/>
</dbReference>
<comment type="caution">
    <text evidence="2">The sequence shown here is derived from an EMBL/GenBank/DDBJ whole genome shotgun (WGS) entry which is preliminary data.</text>
</comment>